<reference evidence="1 2" key="1">
    <citation type="journal article" date="2019" name="Int. J. Syst. Evol. Microbiol.">
        <title>The Global Catalogue of Microorganisms (GCM) 10K type strain sequencing project: providing services to taxonomists for standard genome sequencing and annotation.</title>
        <authorList>
            <consortium name="The Broad Institute Genomics Platform"/>
            <consortium name="The Broad Institute Genome Sequencing Center for Infectious Disease"/>
            <person name="Wu L."/>
            <person name="Ma J."/>
        </authorList>
    </citation>
    <scope>NUCLEOTIDE SEQUENCE [LARGE SCALE GENOMIC DNA]</scope>
    <source>
        <strain evidence="1 2">JCM 3106</strain>
    </source>
</reference>
<gene>
    <name evidence="1" type="ORF">GCM10017559_04360</name>
</gene>
<accession>A0ABN3XQE1</accession>
<proteinExistence type="predicted"/>
<comment type="caution">
    <text evidence="1">The sequence shown here is derived from an EMBL/GenBank/DDBJ whole genome shotgun (WGS) entry which is preliminary data.</text>
</comment>
<keyword evidence="2" id="KW-1185">Reference proteome</keyword>
<name>A0ABN3XQE1_9ACTN</name>
<evidence type="ECO:0000313" key="2">
    <source>
        <dbReference type="Proteomes" id="UP001499930"/>
    </source>
</evidence>
<organism evidence="1 2">
    <name type="scientific">Streptosporangium longisporum</name>
    <dbReference type="NCBI Taxonomy" id="46187"/>
    <lineage>
        <taxon>Bacteria</taxon>
        <taxon>Bacillati</taxon>
        <taxon>Actinomycetota</taxon>
        <taxon>Actinomycetes</taxon>
        <taxon>Streptosporangiales</taxon>
        <taxon>Streptosporangiaceae</taxon>
        <taxon>Streptosporangium</taxon>
    </lineage>
</organism>
<dbReference type="EMBL" id="BAAAWD010000002">
    <property type="protein sequence ID" value="GAA2987675.1"/>
    <property type="molecule type" value="Genomic_DNA"/>
</dbReference>
<dbReference type="Proteomes" id="UP001499930">
    <property type="component" value="Unassembled WGS sequence"/>
</dbReference>
<sequence>MDYGSKWAIPVVDMDRAVEPDVIGSSRRLWFPPNGKCLVRVTPACAVSRTSVTKSSSGTGPLRLDFYEKTAAQVTAAGVPCVFRKRISEDPYLADHRPEAAAGHPPPM</sequence>
<evidence type="ECO:0000313" key="1">
    <source>
        <dbReference type="EMBL" id="GAA2987675.1"/>
    </source>
</evidence>
<protein>
    <submittedName>
        <fullName evidence="1">Uncharacterized protein</fullName>
    </submittedName>
</protein>